<reference evidence="1" key="1">
    <citation type="submission" date="2019-10" db="EMBL/GenBank/DDBJ databases">
        <authorList>
            <person name="Nor Muhammad N."/>
        </authorList>
    </citation>
    <scope>NUCLEOTIDE SEQUENCE</scope>
</reference>
<accession>A0A5K1JX64</accession>
<dbReference type="GO" id="GO:0016787">
    <property type="term" value="F:hydrolase activity"/>
    <property type="evidence" value="ECO:0007669"/>
    <property type="project" value="UniProtKB-KW"/>
</dbReference>
<evidence type="ECO:0000313" key="1">
    <source>
        <dbReference type="EMBL" id="VWO97086.1"/>
    </source>
</evidence>
<protein>
    <submittedName>
        <fullName evidence="1">CRISPR-associated endonuclease Cas9 (EC)</fullName>
        <ecNumber evidence="1">3.1.-.-</ecNumber>
    </submittedName>
</protein>
<keyword evidence="1" id="KW-0378">Hydrolase</keyword>
<name>A0A5K1JX64_9APHY</name>
<dbReference type="InterPro" id="IPR035918">
    <property type="entry name" value="CytB_endotoxin-like_sf"/>
</dbReference>
<dbReference type="AlphaFoldDB" id="A0A5K1JX64"/>
<keyword evidence="1" id="KW-0255">Endonuclease</keyword>
<dbReference type="GO" id="GO:0004519">
    <property type="term" value="F:endonuclease activity"/>
    <property type="evidence" value="ECO:0007669"/>
    <property type="project" value="UniProtKB-KW"/>
</dbReference>
<gene>
    <name evidence="1" type="primary">A0Q5Y3</name>
</gene>
<dbReference type="EMBL" id="LR726116">
    <property type="protein sequence ID" value="VWO97086.1"/>
    <property type="molecule type" value="Genomic_DNA"/>
</dbReference>
<keyword evidence="1" id="KW-0540">Nuclease</keyword>
<dbReference type="Gene3D" id="3.40.198.10">
    <property type="entry name" value="Delta-endotoxin CytB-like"/>
    <property type="match status" value="1"/>
</dbReference>
<organism evidence="1">
    <name type="scientific">Ganoderma boninense</name>
    <dbReference type="NCBI Taxonomy" id="34458"/>
    <lineage>
        <taxon>Eukaryota</taxon>
        <taxon>Fungi</taxon>
        <taxon>Dikarya</taxon>
        <taxon>Basidiomycota</taxon>
        <taxon>Agaricomycotina</taxon>
        <taxon>Agaricomycetes</taxon>
        <taxon>Polyporales</taxon>
        <taxon>Polyporaceae</taxon>
        <taxon>Ganoderma</taxon>
    </lineage>
</organism>
<proteinExistence type="predicted"/>
<dbReference type="SUPFAM" id="SSF55676">
    <property type="entry name" value="CytB endotoxin-like"/>
    <property type="match status" value="1"/>
</dbReference>
<sequence>MNHISSPSLSQVLIPDDYRHVVSPTVLTRMYMVAHRSRFFYGSSLVFSKSASLPGPLSSAGANILSLSSNFVIFESTHANPYFDWDGFKNAVATRVGPRLSLVKTESTSIALHTASVEDMAGRISQFFSDKFSAQGIDDDHLREWIYKAYEDAPGEGDSGGPLSQSTYEIHGKTRTNYIVLTAPRPDDADWFYAVVATIAVHPSIYVHKGLFGIGNETRRDYNTEIFAMELLVNKDFRKS</sequence>
<dbReference type="EC" id="3.1.-.-" evidence="1"/>